<accession>A0ABM8VXU7</accession>
<feature type="non-terminal residue" evidence="1">
    <location>
        <position position="1"/>
    </location>
</feature>
<dbReference type="Proteomes" id="UP000789901">
    <property type="component" value="Unassembled WGS sequence"/>
</dbReference>
<keyword evidence="2" id="KW-1185">Reference proteome</keyword>
<evidence type="ECO:0000313" key="2">
    <source>
        <dbReference type="Proteomes" id="UP000789901"/>
    </source>
</evidence>
<comment type="caution">
    <text evidence="1">The sequence shown here is derived from an EMBL/GenBank/DDBJ whole genome shotgun (WGS) entry which is preliminary data.</text>
</comment>
<reference evidence="1 2" key="1">
    <citation type="submission" date="2021-06" db="EMBL/GenBank/DDBJ databases">
        <authorList>
            <person name="Kallberg Y."/>
            <person name="Tangrot J."/>
            <person name="Rosling A."/>
        </authorList>
    </citation>
    <scope>NUCLEOTIDE SEQUENCE [LARGE SCALE GENOMIC DNA]</scope>
    <source>
        <strain evidence="1 2">120-4 pot B 10/14</strain>
    </source>
</reference>
<protein>
    <submittedName>
        <fullName evidence="1">31899_t:CDS:1</fullName>
    </submittedName>
</protein>
<dbReference type="EMBL" id="CAJVQB010000190">
    <property type="protein sequence ID" value="CAG8473778.1"/>
    <property type="molecule type" value="Genomic_DNA"/>
</dbReference>
<proteinExistence type="predicted"/>
<sequence length="41" mass="4578">TTNNSINSINNTLAPSNIIDFINSEFDIINHTNDTNEEVID</sequence>
<gene>
    <name evidence="1" type="ORF">GMARGA_LOCUS902</name>
</gene>
<organism evidence="1 2">
    <name type="scientific">Gigaspora margarita</name>
    <dbReference type="NCBI Taxonomy" id="4874"/>
    <lineage>
        <taxon>Eukaryota</taxon>
        <taxon>Fungi</taxon>
        <taxon>Fungi incertae sedis</taxon>
        <taxon>Mucoromycota</taxon>
        <taxon>Glomeromycotina</taxon>
        <taxon>Glomeromycetes</taxon>
        <taxon>Diversisporales</taxon>
        <taxon>Gigasporaceae</taxon>
        <taxon>Gigaspora</taxon>
    </lineage>
</organism>
<evidence type="ECO:0000313" key="1">
    <source>
        <dbReference type="EMBL" id="CAG8473778.1"/>
    </source>
</evidence>
<name>A0ABM8VXU7_GIGMA</name>